<dbReference type="EMBL" id="JAAXPN010000001">
    <property type="protein sequence ID" value="NKZ23257.1"/>
    <property type="molecule type" value="Genomic_DNA"/>
</dbReference>
<dbReference type="RefSeq" id="WP_168721060.1">
    <property type="nucleotide sequence ID" value="NZ_JAAXPN010000001.1"/>
</dbReference>
<dbReference type="InterPro" id="IPR029056">
    <property type="entry name" value="Ribokinase-like"/>
</dbReference>
<evidence type="ECO:0000256" key="5">
    <source>
        <dbReference type="ARBA" id="ARBA00022840"/>
    </source>
</evidence>
<keyword evidence="4 7" id="KW-0418">Kinase</keyword>
<dbReference type="InterPro" id="IPR004625">
    <property type="entry name" value="PyrdxlKinase"/>
</dbReference>
<feature type="domain" description="Pyridoxamine kinase/Phosphomethylpyrimidine kinase" evidence="6">
    <location>
        <begin position="67"/>
        <end position="250"/>
    </location>
</feature>
<organism evidence="7 8">
    <name type="scientific">Periweissella fabalis</name>
    <dbReference type="NCBI Taxonomy" id="1070421"/>
    <lineage>
        <taxon>Bacteria</taxon>
        <taxon>Bacillati</taxon>
        <taxon>Bacillota</taxon>
        <taxon>Bacilli</taxon>
        <taxon>Lactobacillales</taxon>
        <taxon>Lactobacillaceae</taxon>
        <taxon>Periweissella</taxon>
    </lineage>
</organism>
<evidence type="ECO:0000256" key="4">
    <source>
        <dbReference type="ARBA" id="ARBA00022777"/>
    </source>
</evidence>
<dbReference type="EC" id="2.7.1.35" evidence="1"/>
<dbReference type="GO" id="GO:0009443">
    <property type="term" value="P:pyridoxal 5'-phosphate salvage"/>
    <property type="evidence" value="ECO:0007669"/>
    <property type="project" value="InterPro"/>
</dbReference>
<evidence type="ECO:0000256" key="2">
    <source>
        <dbReference type="ARBA" id="ARBA00022679"/>
    </source>
</evidence>
<dbReference type="GO" id="GO:0005524">
    <property type="term" value="F:ATP binding"/>
    <property type="evidence" value="ECO:0007669"/>
    <property type="project" value="UniProtKB-KW"/>
</dbReference>
<dbReference type="PANTHER" id="PTHR10534:SF2">
    <property type="entry name" value="PYRIDOXAL KINASE"/>
    <property type="match status" value="1"/>
</dbReference>
<dbReference type="PANTHER" id="PTHR10534">
    <property type="entry name" value="PYRIDOXAL KINASE"/>
    <property type="match status" value="1"/>
</dbReference>
<name>A0A7X6N0Y4_9LACO</name>
<dbReference type="Gene3D" id="3.40.1190.20">
    <property type="match status" value="1"/>
</dbReference>
<dbReference type="InterPro" id="IPR013749">
    <property type="entry name" value="PM/HMP-P_kinase-1"/>
</dbReference>
<dbReference type="SUPFAM" id="SSF53613">
    <property type="entry name" value="Ribokinase-like"/>
    <property type="match status" value="1"/>
</dbReference>
<evidence type="ECO:0000313" key="8">
    <source>
        <dbReference type="Proteomes" id="UP000549765"/>
    </source>
</evidence>
<proteinExistence type="predicted"/>
<protein>
    <recommendedName>
        <fullName evidence="1">pyridoxal kinase</fullName>
        <ecNumber evidence="1">2.7.1.35</ecNumber>
    </recommendedName>
</protein>
<sequence>MQVTLIAEDLSAVGQISMVAALNILSAFGITTIAMPTTILSTQTEAFGLPATLPTLSWRTTASAHWQTIPDMEINSALVGYVGDVVSVHQLITELAEVNPALVVIDPVMGDQGQLYPGLGNRYVAAIKQLAQSATILTPNWTELQLLTDQPLGQKPTPSKVAALLNELPQHGILARVVVTGINFDETVAIAYQDATGQVCYIEQPKFTGHFYGAGDTFSALLCGYLQRDLPFKVALQAAAEGVYLAITATAALPVADRKFGLQLAPVLAKIAQQQ</sequence>
<evidence type="ECO:0000259" key="6">
    <source>
        <dbReference type="Pfam" id="PF08543"/>
    </source>
</evidence>
<evidence type="ECO:0000256" key="3">
    <source>
        <dbReference type="ARBA" id="ARBA00022741"/>
    </source>
</evidence>
<dbReference type="AlphaFoldDB" id="A0A7X6N0Y4"/>
<reference evidence="7 8" key="1">
    <citation type="submission" date="2020-04" db="EMBL/GenBank/DDBJ databases">
        <title>MicrobeNet Type strains.</title>
        <authorList>
            <person name="Nicholson A.C."/>
        </authorList>
    </citation>
    <scope>NUCLEOTIDE SEQUENCE [LARGE SCALE GENOMIC DNA]</scope>
    <source>
        <strain evidence="7 8">CCUG 61472</strain>
    </source>
</reference>
<keyword evidence="5" id="KW-0067">ATP-binding</keyword>
<comment type="caution">
    <text evidence="7">The sequence shown here is derived from an EMBL/GenBank/DDBJ whole genome shotgun (WGS) entry which is preliminary data.</text>
</comment>
<accession>A0A7X6N0Y4</accession>
<dbReference type="Proteomes" id="UP000549765">
    <property type="component" value="Unassembled WGS sequence"/>
</dbReference>
<dbReference type="GO" id="GO:0008478">
    <property type="term" value="F:pyridoxal kinase activity"/>
    <property type="evidence" value="ECO:0007669"/>
    <property type="project" value="UniProtKB-EC"/>
</dbReference>
<dbReference type="Pfam" id="PF08543">
    <property type="entry name" value="Phos_pyr_kin"/>
    <property type="match status" value="1"/>
</dbReference>
<gene>
    <name evidence="7" type="ORF">HF964_00300</name>
</gene>
<keyword evidence="8" id="KW-1185">Reference proteome</keyword>
<dbReference type="GO" id="GO:0005829">
    <property type="term" value="C:cytosol"/>
    <property type="evidence" value="ECO:0007669"/>
    <property type="project" value="TreeGrafter"/>
</dbReference>
<keyword evidence="2" id="KW-0808">Transferase</keyword>
<keyword evidence="3" id="KW-0547">Nucleotide-binding</keyword>
<evidence type="ECO:0000313" key="7">
    <source>
        <dbReference type="EMBL" id="NKZ23257.1"/>
    </source>
</evidence>
<evidence type="ECO:0000256" key="1">
    <source>
        <dbReference type="ARBA" id="ARBA00012104"/>
    </source>
</evidence>